<proteinExistence type="predicted"/>
<dbReference type="InterPro" id="IPR014001">
    <property type="entry name" value="Helicase_ATP-bd"/>
</dbReference>
<dbReference type="InterPro" id="IPR011545">
    <property type="entry name" value="DEAD/DEAH_box_helicase_dom"/>
</dbReference>
<dbReference type="PANTHER" id="PTHR47959:SF19">
    <property type="entry name" value="NUCLEOLAR RNA HELICASE 2-A"/>
    <property type="match status" value="1"/>
</dbReference>
<evidence type="ECO:0000256" key="2">
    <source>
        <dbReference type="ARBA" id="ARBA00022801"/>
    </source>
</evidence>
<dbReference type="GO" id="GO:0016787">
    <property type="term" value="F:hydrolase activity"/>
    <property type="evidence" value="ECO:0007669"/>
    <property type="project" value="UniProtKB-KW"/>
</dbReference>
<dbReference type="GO" id="GO:0003676">
    <property type="term" value="F:nucleic acid binding"/>
    <property type="evidence" value="ECO:0007669"/>
    <property type="project" value="InterPro"/>
</dbReference>
<dbReference type="InterPro" id="IPR001650">
    <property type="entry name" value="Helicase_C-like"/>
</dbReference>
<dbReference type="EMBL" id="HBNR01008109">
    <property type="protein sequence ID" value="CAE4565711.1"/>
    <property type="molecule type" value="Transcribed_RNA"/>
</dbReference>
<keyword evidence="4" id="KW-0067">ATP-binding</keyword>
<feature type="domain" description="Helicase ATP-binding" evidence="6">
    <location>
        <begin position="266"/>
        <end position="478"/>
    </location>
</feature>
<dbReference type="GO" id="GO:0003724">
    <property type="term" value="F:RNA helicase activity"/>
    <property type="evidence" value="ECO:0007669"/>
    <property type="project" value="TreeGrafter"/>
</dbReference>
<keyword evidence="2" id="KW-0378">Hydrolase</keyword>
<dbReference type="InterPro" id="IPR027417">
    <property type="entry name" value="P-loop_NTPase"/>
</dbReference>
<keyword evidence="3" id="KW-0347">Helicase</keyword>
<dbReference type="PROSITE" id="PS51192">
    <property type="entry name" value="HELICASE_ATP_BIND_1"/>
    <property type="match status" value="1"/>
</dbReference>
<feature type="compositionally biased region" description="Basic and acidic residues" evidence="5">
    <location>
        <begin position="784"/>
        <end position="798"/>
    </location>
</feature>
<reference evidence="8" key="1">
    <citation type="submission" date="2021-01" db="EMBL/GenBank/DDBJ databases">
        <authorList>
            <person name="Corre E."/>
            <person name="Pelletier E."/>
            <person name="Niang G."/>
            <person name="Scheremetjew M."/>
            <person name="Finn R."/>
            <person name="Kale V."/>
            <person name="Holt S."/>
            <person name="Cochrane G."/>
            <person name="Meng A."/>
            <person name="Brown T."/>
            <person name="Cohen L."/>
        </authorList>
    </citation>
    <scope>NUCLEOTIDE SEQUENCE</scope>
    <source>
        <strain evidence="8">CCMP3105</strain>
    </source>
</reference>
<evidence type="ECO:0000256" key="1">
    <source>
        <dbReference type="ARBA" id="ARBA00022741"/>
    </source>
</evidence>
<evidence type="ECO:0000256" key="3">
    <source>
        <dbReference type="ARBA" id="ARBA00022806"/>
    </source>
</evidence>
<dbReference type="GO" id="GO:0005524">
    <property type="term" value="F:ATP binding"/>
    <property type="evidence" value="ECO:0007669"/>
    <property type="project" value="UniProtKB-KW"/>
</dbReference>
<keyword evidence="1" id="KW-0547">Nucleotide-binding</keyword>
<protein>
    <recommendedName>
        <fullName evidence="9">RNA helicase</fullName>
    </recommendedName>
</protein>
<sequence>MKPAPARPRRPWRPARPARGPCGGAVRSGCRDAEAVRAPVRLVAALAALWSLRLALELPAFAGGCRSPNLHGRPLGGRARAGPPPPAATVERLALGGKPAVTGAEVERPEREGEEEEEAYVLDDEYNTAMQSLADAESVGPVKYFGTSSVEGMPILSSPGGEPTDLLSPGDVVAAEVGGEDGHARLLDGRGWLQLQAGVEEVHPWAAGVMKKPGIGQNDAAALAYLTLDTDGSSPLAEHLPLPRRVVAEMERRGISSASPIQEAVFSRVHRGESLCLQSQTGSGKTLAMMLPLLTAMSEESEWGVNGDKIIVVTSCRELAVQLLADIDSVGFFPKAQGYSTMVIVGNLPPTEAILRANVIVGTPNELGGVLHKEPAIVKQLNTQLRAIVMDEVDEYTTAPRLFASKWALKKKRKRYNEMKMTLNNRLGDFDTGKIEWFVKRSLAYCRRKDLQVLAASATLSRNMARKVYRLLRWDPLGRWYNKPPPLMRPVAAMRADWQAIPRMPTVPLHVVHRYVQVVKAKTDITISSRHYTRKPYHLGGLPRLRVRAASGQQRGLFGQAGRPITERLAASLLDGLHDALKARQPGISSMLIISRTVGVTVRDTVKQLRKWGFYEAEGIHEALWDDPRDWPSRWAQKYTYDQKDHAMELAERHRVLNERLKNGQHRPLAVGSPAWQRLEERKQRGESTSPILVGFEGVGRGLHYDGVETVYILGLPRKPEVYLHLAGRVGRLGQRGGKVISVLPKRSSKVLEAWSTQIGPGVHFAPETVARIRSAPVETPPRSPEEQDRDRLDQRRQMRERRARRRERAREPLFLPEGEDYVPMPAQRPQPAREPAAWRREEEPVEVGQRGEWLKELVHPRRELEEAALRRLAGRPAPPA</sequence>
<dbReference type="Pfam" id="PF00271">
    <property type="entry name" value="Helicase_C"/>
    <property type="match status" value="1"/>
</dbReference>
<dbReference type="SMART" id="SM00490">
    <property type="entry name" value="HELICc"/>
    <property type="match status" value="1"/>
</dbReference>
<evidence type="ECO:0000313" key="8">
    <source>
        <dbReference type="EMBL" id="CAE4565711.1"/>
    </source>
</evidence>
<evidence type="ECO:0000256" key="4">
    <source>
        <dbReference type="ARBA" id="ARBA00022840"/>
    </source>
</evidence>
<dbReference type="PANTHER" id="PTHR47959">
    <property type="entry name" value="ATP-DEPENDENT RNA HELICASE RHLE-RELATED"/>
    <property type="match status" value="1"/>
</dbReference>
<dbReference type="PROSITE" id="PS51194">
    <property type="entry name" value="HELICASE_CTER"/>
    <property type="match status" value="1"/>
</dbReference>
<feature type="domain" description="Helicase C-terminal" evidence="7">
    <location>
        <begin position="601"/>
        <end position="771"/>
    </location>
</feature>
<evidence type="ECO:0000259" key="6">
    <source>
        <dbReference type="PROSITE" id="PS51192"/>
    </source>
</evidence>
<gene>
    <name evidence="8" type="ORF">AMON00008_LOCUS5330</name>
</gene>
<name>A0A7S4PXA8_9DINO</name>
<dbReference type="Gene3D" id="3.40.50.300">
    <property type="entry name" value="P-loop containing nucleotide triphosphate hydrolases"/>
    <property type="match status" value="2"/>
</dbReference>
<evidence type="ECO:0000256" key="5">
    <source>
        <dbReference type="SAM" id="MobiDB-lite"/>
    </source>
</evidence>
<feature type="compositionally biased region" description="Low complexity" evidence="5">
    <location>
        <begin position="15"/>
        <end position="24"/>
    </location>
</feature>
<feature type="region of interest" description="Disordered" evidence="5">
    <location>
        <begin position="1"/>
        <end position="24"/>
    </location>
</feature>
<evidence type="ECO:0008006" key="9">
    <source>
        <dbReference type="Google" id="ProtNLM"/>
    </source>
</evidence>
<feature type="compositionally biased region" description="Low complexity" evidence="5">
    <location>
        <begin position="826"/>
        <end position="836"/>
    </location>
</feature>
<evidence type="ECO:0000259" key="7">
    <source>
        <dbReference type="PROSITE" id="PS51194"/>
    </source>
</evidence>
<feature type="compositionally biased region" description="Basic residues" evidence="5">
    <location>
        <begin position="799"/>
        <end position="808"/>
    </location>
</feature>
<dbReference type="InterPro" id="IPR050079">
    <property type="entry name" value="DEAD_box_RNA_helicase"/>
</dbReference>
<dbReference type="SUPFAM" id="SSF52540">
    <property type="entry name" value="P-loop containing nucleoside triphosphate hydrolases"/>
    <property type="match status" value="2"/>
</dbReference>
<dbReference type="Pfam" id="PF00270">
    <property type="entry name" value="DEAD"/>
    <property type="match status" value="1"/>
</dbReference>
<accession>A0A7S4PXA8</accession>
<organism evidence="8">
    <name type="scientific">Alexandrium monilatum</name>
    <dbReference type="NCBI Taxonomy" id="311494"/>
    <lineage>
        <taxon>Eukaryota</taxon>
        <taxon>Sar</taxon>
        <taxon>Alveolata</taxon>
        <taxon>Dinophyceae</taxon>
        <taxon>Gonyaulacales</taxon>
        <taxon>Pyrocystaceae</taxon>
        <taxon>Alexandrium</taxon>
    </lineage>
</organism>
<dbReference type="GO" id="GO:0005829">
    <property type="term" value="C:cytosol"/>
    <property type="evidence" value="ECO:0007669"/>
    <property type="project" value="TreeGrafter"/>
</dbReference>
<dbReference type="AlphaFoldDB" id="A0A7S4PXA8"/>
<dbReference type="SMART" id="SM00487">
    <property type="entry name" value="DEXDc"/>
    <property type="match status" value="1"/>
</dbReference>
<feature type="region of interest" description="Disordered" evidence="5">
    <location>
        <begin position="774"/>
        <end position="846"/>
    </location>
</feature>